<gene>
    <name evidence="3" type="ORF">QBC37DRAFT_291761</name>
</gene>
<keyword evidence="2" id="KW-0472">Membrane</keyword>
<evidence type="ECO:0000256" key="1">
    <source>
        <dbReference type="SAM" id="MobiDB-lite"/>
    </source>
</evidence>
<keyword evidence="4" id="KW-1185">Reference proteome</keyword>
<proteinExistence type="predicted"/>
<dbReference type="PANTHER" id="PTHR35394">
    <property type="entry name" value="DUF3176 DOMAIN-CONTAINING PROTEIN"/>
    <property type="match status" value="1"/>
</dbReference>
<feature type="transmembrane region" description="Helical" evidence="2">
    <location>
        <begin position="243"/>
        <end position="263"/>
    </location>
</feature>
<keyword evidence="2" id="KW-0812">Transmembrane</keyword>
<sequence length="705" mass="76950">MSLHPGQYLGSPQRAQDESALNGHDPQWAVSPTTPVDASSQQIPVTPHQPPDTFSLPEQYGVPYAQGPYTFVPSNGYNLGPYASPSSQPGASPILASVYTAQPLLHSNSGSGQPGLPLIPDGGSSTPNVPSQEKATSEPFDWWWWWEIAAALLSITSMCLIIAILFNVRNRPLSSWPLAIQPNSAIAILTTGGKAAMMVTIASCISQLKWRHMQQRAHPLHHLQLFDDASRGPWGSLVMLTRFSLGSVLGWSLAIVTIAALGIEPSAQNILTFELQQVNLTNITAEMAVAPNYYSKAFAQAKWQIESATVITNDLPHFQAAILNGLSGQVLDPSFTCPPPAVNCTWPAFKSLGICASFQEVTEGASRNCSTPKGKWNFVKNCTYTNIPGWFVNRTNGDDDPMLGYQNADAANGLAKQSQTLLSDFQVPEFGKWKWLIIRHDDHNWPDLKTPPPPRIFVANFSFCEKTYTGIERAAQNLNSPDTTALGETSSEPLTWTSSCELLGDGCGRYTTKDGSTSYDVTRSLIYGIGSQIGAILDREGYAYLSGSSQAAGPPPASAMNVEYLLENTPDLDTLVNNFADTLTNLIRNNETGDNLLATTVQGTAYGREQFVIVRWEWLILPVLETVLASGLLVICIVATRSTENGLPQLKTSVIAYLAYPTRGWTEEDMAIAGKQRSEKLEELSKGMNARFVADDQGRWRFWRA</sequence>
<dbReference type="EMBL" id="MU858166">
    <property type="protein sequence ID" value="KAK4210783.1"/>
    <property type="molecule type" value="Genomic_DNA"/>
</dbReference>
<dbReference type="PANTHER" id="PTHR35394:SF5">
    <property type="entry name" value="DUF3176 DOMAIN-CONTAINING PROTEIN"/>
    <property type="match status" value="1"/>
</dbReference>
<feature type="compositionally biased region" description="Polar residues" evidence="1">
    <location>
        <begin position="123"/>
        <end position="133"/>
    </location>
</feature>
<feature type="compositionally biased region" description="Polar residues" evidence="1">
    <location>
        <begin position="30"/>
        <end position="44"/>
    </location>
</feature>
<evidence type="ECO:0000256" key="2">
    <source>
        <dbReference type="SAM" id="Phobius"/>
    </source>
</evidence>
<evidence type="ECO:0000313" key="3">
    <source>
        <dbReference type="EMBL" id="KAK4210783.1"/>
    </source>
</evidence>
<feature type="region of interest" description="Disordered" evidence="1">
    <location>
        <begin position="1"/>
        <end position="59"/>
    </location>
</feature>
<dbReference type="Pfam" id="PF11374">
    <property type="entry name" value="DUF3176"/>
    <property type="match status" value="1"/>
</dbReference>
<reference evidence="3" key="2">
    <citation type="submission" date="2023-05" db="EMBL/GenBank/DDBJ databases">
        <authorList>
            <consortium name="Lawrence Berkeley National Laboratory"/>
            <person name="Steindorff A."/>
            <person name="Hensen N."/>
            <person name="Bonometti L."/>
            <person name="Westerberg I."/>
            <person name="Brannstrom I.O."/>
            <person name="Guillou S."/>
            <person name="Cros-Aarteil S."/>
            <person name="Calhoun S."/>
            <person name="Haridas S."/>
            <person name="Kuo A."/>
            <person name="Mondo S."/>
            <person name="Pangilinan J."/>
            <person name="Riley R."/>
            <person name="Labutti K."/>
            <person name="Andreopoulos B."/>
            <person name="Lipzen A."/>
            <person name="Chen C."/>
            <person name="Yanf M."/>
            <person name="Daum C."/>
            <person name="Ng V."/>
            <person name="Clum A."/>
            <person name="Ohm R."/>
            <person name="Martin F."/>
            <person name="Silar P."/>
            <person name="Natvig D."/>
            <person name="Lalanne C."/>
            <person name="Gautier V."/>
            <person name="Ament-Velasquez S.L."/>
            <person name="Kruys A."/>
            <person name="Hutchinson M.I."/>
            <person name="Powell A.J."/>
            <person name="Barry K."/>
            <person name="Miller A.N."/>
            <person name="Grigoriev I.V."/>
            <person name="Debuchy R."/>
            <person name="Gladieux P."/>
            <person name="Thoren M.H."/>
            <person name="Johannesson H."/>
        </authorList>
    </citation>
    <scope>NUCLEOTIDE SEQUENCE</scope>
    <source>
        <strain evidence="3">PSN293</strain>
    </source>
</reference>
<feature type="transmembrane region" description="Helical" evidence="2">
    <location>
        <begin position="144"/>
        <end position="166"/>
    </location>
</feature>
<keyword evidence="2" id="KW-1133">Transmembrane helix</keyword>
<accession>A0AAN6Y1B2</accession>
<feature type="transmembrane region" description="Helical" evidence="2">
    <location>
        <begin position="186"/>
        <end position="206"/>
    </location>
</feature>
<protein>
    <submittedName>
        <fullName evidence="3">Uncharacterized protein</fullName>
    </submittedName>
</protein>
<dbReference type="Proteomes" id="UP001301769">
    <property type="component" value="Unassembled WGS sequence"/>
</dbReference>
<evidence type="ECO:0000313" key="4">
    <source>
        <dbReference type="Proteomes" id="UP001301769"/>
    </source>
</evidence>
<name>A0AAN6Y1B2_9PEZI</name>
<feature type="region of interest" description="Disordered" evidence="1">
    <location>
        <begin position="110"/>
        <end position="133"/>
    </location>
</feature>
<reference evidence="3" key="1">
    <citation type="journal article" date="2023" name="Mol. Phylogenet. Evol.">
        <title>Genome-scale phylogeny and comparative genomics of the fungal order Sordariales.</title>
        <authorList>
            <person name="Hensen N."/>
            <person name="Bonometti L."/>
            <person name="Westerberg I."/>
            <person name="Brannstrom I.O."/>
            <person name="Guillou S."/>
            <person name="Cros-Aarteil S."/>
            <person name="Calhoun S."/>
            <person name="Haridas S."/>
            <person name="Kuo A."/>
            <person name="Mondo S."/>
            <person name="Pangilinan J."/>
            <person name="Riley R."/>
            <person name="LaButti K."/>
            <person name="Andreopoulos B."/>
            <person name="Lipzen A."/>
            <person name="Chen C."/>
            <person name="Yan M."/>
            <person name="Daum C."/>
            <person name="Ng V."/>
            <person name="Clum A."/>
            <person name="Steindorff A."/>
            <person name="Ohm R.A."/>
            <person name="Martin F."/>
            <person name="Silar P."/>
            <person name="Natvig D.O."/>
            <person name="Lalanne C."/>
            <person name="Gautier V."/>
            <person name="Ament-Velasquez S.L."/>
            <person name="Kruys A."/>
            <person name="Hutchinson M.I."/>
            <person name="Powell A.J."/>
            <person name="Barry K."/>
            <person name="Miller A.N."/>
            <person name="Grigoriev I.V."/>
            <person name="Debuchy R."/>
            <person name="Gladieux P."/>
            <person name="Hiltunen Thoren M."/>
            <person name="Johannesson H."/>
        </authorList>
    </citation>
    <scope>NUCLEOTIDE SEQUENCE</scope>
    <source>
        <strain evidence="3">PSN293</strain>
    </source>
</reference>
<comment type="caution">
    <text evidence="3">The sequence shown here is derived from an EMBL/GenBank/DDBJ whole genome shotgun (WGS) entry which is preliminary data.</text>
</comment>
<organism evidence="3 4">
    <name type="scientific">Rhypophila decipiens</name>
    <dbReference type="NCBI Taxonomy" id="261697"/>
    <lineage>
        <taxon>Eukaryota</taxon>
        <taxon>Fungi</taxon>
        <taxon>Dikarya</taxon>
        <taxon>Ascomycota</taxon>
        <taxon>Pezizomycotina</taxon>
        <taxon>Sordariomycetes</taxon>
        <taxon>Sordariomycetidae</taxon>
        <taxon>Sordariales</taxon>
        <taxon>Naviculisporaceae</taxon>
        <taxon>Rhypophila</taxon>
    </lineage>
</organism>
<dbReference type="InterPro" id="IPR021514">
    <property type="entry name" value="DUF3176"/>
</dbReference>
<dbReference type="AlphaFoldDB" id="A0AAN6Y1B2"/>